<dbReference type="SUPFAM" id="SSF53850">
    <property type="entry name" value="Periplasmic binding protein-like II"/>
    <property type="match status" value="1"/>
</dbReference>
<name>A0ABU8WJ87_9BURK</name>
<sequence>MRQSIGKTFIGKTFIGKAFIAKAFIAIAALACGTHALAQDYPTRTITIVVPAPPAGATDVLARVLADELGKSLKQTVIVDNKPGASGMLGASAVARAQPDGYTILLSHSSPISYAQYMFTKVPYDVRRDFAFITELCSASLVFAVNKDVPARNMKEFVAWAQANKGKVNYGSFGVGSSSHLLNAHLSESRKLDMTHVAYKGEAPMIQDMIAGQIPMSIGTLGTMAPHIASGSVRPLAIIGDKRLAELPNVPTMAESGFNDEEFKLLGGVVVMAPAKTPPAVLARLEKETRAAVQTVAMKARFQAFGLVGIGNSSVEFRKNFDATGPMIERLVQVSGAKVD</sequence>
<evidence type="ECO:0000313" key="3">
    <source>
        <dbReference type="EMBL" id="MEJ8847585.1"/>
    </source>
</evidence>
<gene>
    <name evidence="3" type="ORF">WKW82_13080</name>
</gene>
<dbReference type="RefSeq" id="WP_340342710.1">
    <property type="nucleotide sequence ID" value="NZ_JBBKZT010000005.1"/>
</dbReference>
<proteinExistence type="inferred from homology"/>
<comment type="caution">
    <text evidence="3">The sequence shown here is derived from an EMBL/GenBank/DDBJ whole genome shotgun (WGS) entry which is preliminary data.</text>
</comment>
<organism evidence="3 4">
    <name type="scientific">Variovorax rhizosphaerae</name>
    <dbReference type="NCBI Taxonomy" id="1836200"/>
    <lineage>
        <taxon>Bacteria</taxon>
        <taxon>Pseudomonadati</taxon>
        <taxon>Pseudomonadota</taxon>
        <taxon>Betaproteobacteria</taxon>
        <taxon>Burkholderiales</taxon>
        <taxon>Comamonadaceae</taxon>
        <taxon>Variovorax</taxon>
    </lineage>
</organism>
<accession>A0ABU8WJ87</accession>
<evidence type="ECO:0000313" key="4">
    <source>
        <dbReference type="Proteomes" id="UP001385892"/>
    </source>
</evidence>
<feature type="chain" id="PRO_5045215821" evidence="2">
    <location>
        <begin position="39"/>
        <end position="340"/>
    </location>
</feature>
<comment type="similarity">
    <text evidence="1">Belongs to the UPF0065 (bug) family.</text>
</comment>
<keyword evidence="4" id="KW-1185">Reference proteome</keyword>
<dbReference type="PIRSF" id="PIRSF017082">
    <property type="entry name" value="YflP"/>
    <property type="match status" value="1"/>
</dbReference>
<dbReference type="Pfam" id="PF03401">
    <property type="entry name" value="TctC"/>
    <property type="match status" value="1"/>
</dbReference>
<reference evidence="3 4" key="1">
    <citation type="submission" date="2024-03" db="EMBL/GenBank/DDBJ databases">
        <title>Novel species of the genus Variovorax.</title>
        <authorList>
            <person name="Liu Q."/>
            <person name="Xin Y.-H."/>
        </authorList>
    </citation>
    <scope>NUCLEOTIDE SEQUENCE [LARGE SCALE GENOMIC DNA]</scope>
    <source>
        <strain evidence="3 4">KACC 18900</strain>
    </source>
</reference>
<dbReference type="Gene3D" id="3.40.190.10">
    <property type="entry name" value="Periplasmic binding protein-like II"/>
    <property type="match status" value="1"/>
</dbReference>
<feature type="signal peptide" evidence="2">
    <location>
        <begin position="1"/>
        <end position="38"/>
    </location>
</feature>
<keyword evidence="2" id="KW-0732">Signal</keyword>
<dbReference type="CDD" id="cd07012">
    <property type="entry name" value="PBP2_Bug_TTT"/>
    <property type="match status" value="1"/>
</dbReference>
<dbReference type="EMBL" id="JBBKZT010000005">
    <property type="protein sequence ID" value="MEJ8847585.1"/>
    <property type="molecule type" value="Genomic_DNA"/>
</dbReference>
<protein>
    <submittedName>
        <fullName evidence="3">Tripartite tricarboxylate transporter substrate binding protein</fullName>
    </submittedName>
</protein>
<dbReference type="Gene3D" id="3.40.190.150">
    <property type="entry name" value="Bordetella uptake gene, domain 1"/>
    <property type="match status" value="1"/>
</dbReference>
<evidence type="ECO:0000256" key="1">
    <source>
        <dbReference type="ARBA" id="ARBA00006987"/>
    </source>
</evidence>
<dbReference type="PANTHER" id="PTHR42928">
    <property type="entry name" value="TRICARBOXYLATE-BINDING PROTEIN"/>
    <property type="match status" value="1"/>
</dbReference>
<evidence type="ECO:0000256" key="2">
    <source>
        <dbReference type="SAM" id="SignalP"/>
    </source>
</evidence>
<dbReference type="InterPro" id="IPR005064">
    <property type="entry name" value="BUG"/>
</dbReference>
<dbReference type="PANTHER" id="PTHR42928:SF5">
    <property type="entry name" value="BLR1237 PROTEIN"/>
    <property type="match status" value="1"/>
</dbReference>
<dbReference type="Proteomes" id="UP001385892">
    <property type="component" value="Unassembled WGS sequence"/>
</dbReference>
<dbReference type="InterPro" id="IPR042100">
    <property type="entry name" value="Bug_dom1"/>
</dbReference>